<evidence type="ECO:0000256" key="5">
    <source>
        <dbReference type="PROSITE-ProRule" id="PRU01002"/>
    </source>
</evidence>
<feature type="compositionally biased region" description="Basic and acidic residues" evidence="6">
    <location>
        <begin position="164"/>
        <end position="175"/>
    </location>
</feature>
<evidence type="ECO:0000313" key="10">
    <source>
        <dbReference type="Proteomes" id="UP000325081"/>
    </source>
</evidence>
<evidence type="ECO:0000313" key="9">
    <source>
        <dbReference type="EMBL" id="GER31150.1"/>
    </source>
</evidence>
<evidence type="ECO:0000256" key="6">
    <source>
        <dbReference type="SAM" id="MobiDB-lite"/>
    </source>
</evidence>
<feature type="compositionally biased region" description="Basic and acidic residues" evidence="6">
    <location>
        <begin position="264"/>
        <end position="276"/>
    </location>
</feature>
<dbReference type="InterPro" id="IPR014977">
    <property type="entry name" value="WRC_dom"/>
</dbReference>
<dbReference type="AlphaFoldDB" id="A0A5A7PEN9"/>
<sequence length="1103" mass="124211">MTTGRDDPPPPDDERCLMKRGKWRCRSQMIGDKGYCEKHIHGKPAEAGRVGKKRSSRGGGVRSNRKRNGGSSSEEEVIPEKKSRGKVAGNRSEIPVGVDSGEAGENVKDDERPALGRIKDFYNACHCDSDDRDQGVEFGEQGEKDADFMKTKDLKSLEMKTQMKKKEVKRDEDGLGLKLAKKRKESSAVNSGTKDNDHESQEVQEEALFAMKKPKKEENGSVCHSETGLRDKDVTRVEMDSGSNSKMLKGKGMQEEEIADIGEDEKVQLKSKDSSQRRSQRVKKTSDGEKKTLDTQKSTRGSKYISDDPNDKFQMCHQCMRSDRKVVRCSKCRTAPRKRYCFECILAWYPELSKEAIAEACPFCRKCCNCKACLRGANIPEPLKIVDPADKGDKIRFLKYLISFLLPYVEQFCYDQMVEKTVEAKICGSSDVKIEKIDYSPEERMYCNNCTTSIVDFHRSCPNCSYDICVTCCKEIREGCLKGCENVTVNYAETNNDYLHGISYSIESNEQVSPSRNRKLDSISEQMPLPKWEATESGEIPCPPKERGGCGNGKLELKSIFDESWLFELKEKAKSLVAACGPAEVIQSSSQCLCSESNDDAQLRKCASRVSSKDNHLYCPLASDIKPWELEHFQRHWIMGEPVIVRDVLKLTSGLSWDPMVMWRAVRKVVIKKGSSDLMVTALDCLDFCEVDVNIHQFFKGYTDGRKDSSSWPEMLKLKDWPPSTLFEERLPRHNAEFLSALPYKEYTHLRNGPLNLAAKLPEKMLKPDLGPKTYIAYGYPEELGRGDSVTKLHCDVSDAVNVLMHTADVDPRFYDLNEIEELKKRHAKQDQEELFSNVNADDKGAEIAMEEANVGIKLEAQCSTAPAKIFSVAKEDGLEQTHTPDESKFSDATTNDNEPDATAPDPLNEISDKAVLQGDVEESNTDSGLPSGNVADKVETQKITERNGSGKCEKLRNKVNEKSKVLSAKNPACHSQKGNKSKKINTEAGKETNLKHAASGLDKGEGGALWDIFRREDIPKLEEYLRKHHKEFRHIYGRPVEQALHPIHDQSLYLNSYHKAKLKEEFGIEPWTFEQKLGEAVFIPAGCPHQVRNLKVHQASQF</sequence>
<reference evidence="10" key="1">
    <citation type="journal article" date="2019" name="Curr. Biol.">
        <title>Genome Sequence of Striga asiatica Provides Insight into the Evolution of Plant Parasitism.</title>
        <authorList>
            <person name="Yoshida S."/>
            <person name="Kim S."/>
            <person name="Wafula E.K."/>
            <person name="Tanskanen J."/>
            <person name="Kim Y.M."/>
            <person name="Honaas L."/>
            <person name="Yang Z."/>
            <person name="Spallek T."/>
            <person name="Conn C.E."/>
            <person name="Ichihashi Y."/>
            <person name="Cheong K."/>
            <person name="Cui S."/>
            <person name="Der J.P."/>
            <person name="Gundlach H."/>
            <person name="Jiao Y."/>
            <person name="Hori C."/>
            <person name="Ishida J.K."/>
            <person name="Kasahara H."/>
            <person name="Kiba T."/>
            <person name="Kim M.S."/>
            <person name="Koo N."/>
            <person name="Laohavisit A."/>
            <person name="Lee Y.H."/>
            <person name="Lumba S."/>
            <person name="McCourt P."/>
            <person name="Mortimer J.C."/>
            <person name="Mutuku J.M."/>
            <person name="Nomura T."/>
            <person name="Sasaki-Sekimoto Y."/>
            <person name="Seto Y."/>
            <person name="Wang Y."/>
            <person name="Wakatake T."/>
            <person name="Sakakibara H."/>
            <person name="Demura T."/>
            <person name="Yamaguchi S."/>
            <person name="Yoneyama K."/>
            <person name="Manabe R.I."/>
            <person name="Nelson D.C."/>
            <person name="Schulman A.H."/>
            <person name="Timko M.P."/>
            <person name="dePamphilis C.W."/>
            <person name="Choi D."/>
            <person name="Shirasu K."/>
        </authorList>
    </citation>
    <scope>NUCLEOTIDE SEQUENCE [LARGE SCALE GENOMIC DNA]</scope>
    <source>
        <strain evidence="10">cv. UVA1</strain>
    </source>
</reference>
<comment type="subcellular location">
    <subcellularLocation>
        <location evidence="1">Nucleus</location>
    </subcellularLocation>
</comment>
<dbReference type="GO" id="GO:0006357">
    <property type="term" value="P:regulation of transcription by RNA polymerase II"/>
    <property type="evidence" value="ECO:0007669"/>
    <property type="project" value="TreeGrafter"/>
</dbReference>
<dbReference type="GO" id="GO:0003712">
    <property type="term" value="F:transcription coregulator activity"/>
    <property type="evidence" value="ECO:0007669"/>
    <property type="project" value="TreeGrafter"/>
</dbReference>
<evidence type="ECO:0000256" key="4">
    <source>
        <dbReference type="ARBA" id="ARBA00023242"/>
    </source>
</evidence>
<dbReference type="GO" id="GO:0000118">
    <property type="term" value="C:histone deacetylase complex"/>
    <property type="evidence" value="ECO:0007669"/>
    <property type="project" value="TreeGrafter"/>
</dbReference>
<feature type="compositionally biased region" description="Basic and acidic residues" evidence="6">
    <location>
        <begin position="130"/>
        <end position="158"/>
    </location>
</feature>
<dbReference type="Gene3D" id="2.60.120.650">
    <property type="entry name" value="Cupin"/>
    <property type="match status" value="2"/>
</dbReference>
<feature type="domain" description="JmjC" evidence="7">
    <location>
        <begin position="750"/>
        <end position="1103"/>
    </location>
</feature>
<comment type="caution">
    <text evidence="9">The sequence shown here is derived from an EMBL/GenBank/DDBJ whole genome shotgun (WGS) entry which is preliminary data.</text>
</comment>
<dbReference type="GO" id="GO:0000785">
    <property type="term" value="C:chromatin"/>
    <property type="evidence" value="ECO:0007669"/>
    <property type="project" value="TreeGrafter"/>
</dbReference>
<dbReference type="GO" id="GO:0032454">
    <property type="term" value="F:histone H3K9 demethylase activity"/>
    <property type="evidence" value="ECO:0007669"/>
    <property type="project" value="InterPro"/>
</dbReference>
<dbReference type="InterPro" id="IPR003347">
    <property type="entry name" value="JmjC_dom"/>
</dbReference>
<evidence type="ECO:0000259" key="8">
    <source>
        <dbReference type="PROSITE" id="PS51667"/>
    </source>
</evidence>
<protein>
    <submittedName>
        <fullName evidence="9">Transcription factor jumonji (JmjC)domain-containing protein</fullName>
    </submittedName>
</protein>
<organism evidence="9 10">
    <name type="scientific">Striga asiatica</name>
    <name type="common">Asiatic witchweed</name>
    <name type="synonym">Buchnera asiatica</name>
    <dbReference type="NCBI Taxonomy" id="4170"/>
    <lineage>
        <taxon>Eukaryota</taxon>
        <taxon>Viridiplantae</taxon>
        <taxon>Streptophyta</taxon>
        <taxon>Embryophyta</taxon>
        <taxon>Tracheophyta</taxon>
        <taxon>Spermatophyta</taxon>
        <taxon>Magnoliopsida</taxon>
        <taxon>eudicotyledons</taxon>
        <taxon>Gunneridae</taxon>
        <taxon>Pentapetalae</taxon>
        <taxon>asterids</taxon>
        <taxon>lamiids</taxon>
        <taxon>Lamiales</taxon>
        <taxon>Orobanchaceae</taxon>
        <taxon>Buchnereae</taxon>
        <taxon>Striga</taxon>
    </lineage>
</organism>
<name>A0A5A7PEN9_STRAF</name>
<dbReference type="Pfam" id="PF02373">
    <property type="entry name" value="JmjC"/>
    <property type="match status" value="1"/>
</dbReference>
<keyword evidence="3" id="KW-0479">Metal-binding</keyword>
<feature type="region of interest" description="Disordered" evidence="6">
    <location>
        <begin position="878"/>
        <end position="958"/>
    </location>
</feature>
<keyword evidence="10" id="KW-1185">Reference proteome</keyword>
<feature type="region of interest" description="Disordered" evidence="6">
    <location>
        <begin position="130"/>
        <end position="306"/>
    </location>
</feature>
<comment type="caution">
    <text evidence="5">Lacks conserved residue(s) required for the propagation of feature annotation.</text>
</comment>
<dbReference type="InterPro" id="IPR045109">
    <property type="entry name" value="LSDs-like"/>
</dbReference>
<evidence type="ECO:0000256" key="3">
    <source>
        <dbReference type="ARBA" id="ARBA00022723"/>
    </source>
</evidence>
<dbReference type="SMART" id="SM00558">
    <property type="entry name" value="JmjC"/>
    <property type="match status" value="1"/>
</dbReference>
<feature type="compositionally biased region" description="Basic and acidic residues" evidence="6">
    <location>
        <begin position="227"/>
        <end position="239"/>
    </location>
</feature>
<evidence type="ECO:0000259" key="7">
    <source>
        <dbReference type="PROSITE" id="PS51184"/>
    </source>
</evidence>
<dbReference type="GO" id="GO:0031490">
    <property type="term" value="F:chromatin DNA binding"/>
    <property type="evidence" value="ECO:0007669"/>
    <property type="project" value="TreeGrafter"/>
</dbReference>
<evidence type="ECO:0000256" key="2">
    <source>
        <dbReference type="ARBA" id="ARBA00006801"/>
    </source>
</evidence>
<feature type="compositionally biased region" description="Basic and acidic residues" evidence="6">
    <location>
        <begin position="284"/>
        <end position="294"/>
    </location>
</feature>
<dbReference type="EMBL" id="BKCP01004428">
    <property type="protein sequence ID" value="GER31150.1"/>
    <property type="molecule type" value="Genomic_DNA"/>
</dbReference>
<gene>
    <name evidence="9" type="ORF">STAS_07125</name>
</gene>
<dbReference type="Proteomes" id="UP000325081">
    <property type="component" value="Unassembled WGS sequence"/>
</dbReference>
<comment type="similarity">
    <text evidence="2">Belongs to the JARID1 histone demethylase family.</text>
</comment>
<feature type="region of interest" description="Disordered" evidence="6">
    <location>
        <begin position="34"/>
        <end position="112"/>
    </location>
</feature>
<keyword evidence="4" id="KW-0539">Nucleus</keyword>
<feature type="compositionally biased region" description="Basic and acidic residues" evidence="6">
    <location>
        <begin position="878"/>
        <end position="890"/>
    </location>
</feature>
<dbReference type="PANTHER" id="PTHR12549">
    <property type="entry name" value="JMJC DOMAIN-CONTAINING HISTONE DEMETHYLATION PROTEIN"/>
    <property type="match status" value="1"/>
</dbReference>
<dbReference type="OrthoDB" id="1667110at2759"/>
<dbReference type="SUPFAM" id="SSF51197">
    <property type="entry name" value="Clavaminate synthase-like"/>
    <property type="match status" value="1"/>
</dbReference>
<proteinExistence type="inferred from homology"/>
<dbReference type="GO" id="GO:0046872">
    <property type="term" value="F:metal ion binding"/>
    <property type="evidence" value="ECO:0007669"/>
    <property type="project" value="UniProtKB-KW"/>
</dbReference>
<feature type="domain" description="WRC" evidence="8">
    <location>
        <begin position="10"/>
        <end position="56"/>
    </location>
</feature>
<evidence type="ECO:0000256" key="1">
    <source>
        <dbReference type="ARBA" id="ARBA00004123"/>
    </source>
</evidence>
<dbReference type="PANTHER" id="PTHR12549:SF36">
    <property type="entry name" value="LYSINE-SPECIFIC DEMETHYLASE JMJ25-LIKE"/>
    <property type="match status" value="1"/>
</dbReference>
<accession>A0A5A7PEN9</accession>
<feature type="compositionally biased region" description="Basic and acidic residues" evidence="6">
    <location>
        <begin position="937"/>
        <end position="946"/>
    </location>
</feature>
<dbReference type="PROSITE" id="PS51184">
    <property type="entry name" value="JMJC"/>
    <property type="match status" value="1"/>
</dbReference>
<feature type="compositionally biased region" description="Basic and acidic residues" evidence="6">
    <location>
        <begin position="34"/>
        <end position="46"/>
    </location>
</feature>
<dbReference type="PROSITE" id="PS51667">
    <property type="entry name" value="WRC"/>
    <property type="match status" value="1"/>
</dbReference>